<feature type="compositionally biased region" description="Low complexity" evidence="2">
    <location>
        <begin position="263"/>
        <end position="272"/>
    </location>
</feature>
<gene>
    <name evidence="4" type="ORF">HK103_006190</name>
</gene>
<feature type="region of interest" description="Disordered" evidence="2">
    <location>
        <begin position="263"/>
        <end position="295"/>
    </location>
</feature>
<keyword evidence="1" id="KW-0175">Coiled coil</keyword>
<feature type="coiled-coil region" evidence="1">
    <location>
        <begin position="113"/>
        <end position="189"/>
    </location>
</feature>
<name>A0AAD5UHY2_9FUNG</name>
<dbReference type="Pfam" id="PF13904">
    <property type="entry name" value="CCDC34"/>
    <property type="match status" value="1"/>
</dbReference>
<comment type="caution">
    <text evidence="4">The sequence shown here is derived from an EMBL/GenBank/DDBJ whole genome shotgun (WGS) entry which is preliminary data.</text>
</comment>
<evidence type="ECO:0000256" key="1">
    <source>
        <dbReference type="SAM" id="Coils"/>
    </source>
</evidence>
<dbReference type="Proteomes" id="UP001210925">
    <property type="component" value="Unassembled WGS sequence"/>
</dbReference>
<evidence type="ECO:0000259" key="3">
    <source>
        <dbReference type="Pfam" id="PF13904"/>
    </source>
</evidence>
<evidence type="ECO:0000313" key="4">
    <source>
        <dbReference type="EMBL" id="KAJ3255554.1"/>
    </source>
</evidence>
<dbReference type="EMBL" id="JADGKB010000064">
    <property type="protein sequence ID" value="KAJ3255554.1"/>
    <property type="molecule type" value="Genomic_DNA"/>
</dbReference>
<reference evidence="4" key="1">
    <citation type="submission" date="2020-05" db="EMBL/GenBank/DDBJ databases">
        <title>Phylogenomic resolution of chytrid fungi.</title>
        <authorList>
            <person name="Stajich J.E."/>
            <person name="Amses K."/>
            <person name="Simmons R."/>
            <person name="Seto K."/>
            <person name="Myers J."/>
            <person name="Bonds A."/>
            <person name="Quandt C.A."/>
            <person name="Barry K."/>
            <person name="Liu P."/>
            <person name="Grigoriev I."/>
            <person name="Longcore J.E."/>
            <person name="James T.Y."/>
        </authorList>
    </citation>
    <scope>NUCLEOTIDE SEQUENCE</scope>
    <source>
        <strain evidence="4">PLAUS21</strain>
    </source>
</reference>
<organism evidence="4 5">
    <name type="scientific">Boothiomyces macroporosus</name>
    <dbReference type="NCBI Taxonomy" id="261099"/>
    <lineage>
        <taxon>Eukaryota</taxon>
        <taxon>Fungi</taxon>
        <taxon>Fungi incertae sedis</taxon>
        <taxon>Chytridiomycota</taxon>
        <taxon>Chytridiomycota incertae sedis</taxon>
        <taxon>Chytridiomycetes</taxon>
        <taxon>Rhizophydiales</taxon>
        <taxon>Terramycetaceae</taxon>
        <taxon>Boothiomyces</taxon>
    </lineage>
</organism>
<accession>A0AAD5UHY2</accession>
<feature type="domain" description="Coiled-coil" evidence="3">
    <location>
        <begin position="59"/>
        <end position="206"/>
    </location>
</feature>
<sequence length="295" mass="34783">MELSPKMKHHFNTDFSPNLIHNRIHPGTPSVQSVQLYSPEILKDAIESLGRLEIDKEHESFVNWLSSKQHLKEKIKKRPNLLTVERLQDFTEEELDLLIKQLQKNRNTFEKWLKTKNQIKRKQEEMAKRAKERQIEKAKLEQERMEKKKELTNEKVKEWCLSKQLDQMIEKQKQEKEKLKQEFVKQAKTKLNQEAFNGWIQSKKHSAPSHQPPKNIKPWVNEPLKPRKSSESVLSPPNLYSDYSMYMQNCPEYFKKYGLLVASGGNSSSPPSEEAKPVKKRKMKPAKPLFVVRKS</sequence>
<dbReference type="InterPro" id="IPR025259">
    <property type="entry name" value="CCDC34/181"/>
</dbReference>
<evidence type="ECO:0000313" key="5">
    <source>
        <dbReference type="Proteomes" id="UP001210925"/>
    </source>
</evidence>
<evidence type="ECO:0000256" key="2">
    <source>
        <dbReference type="SAM" id="MobiDB-lite"/>
    </source>
</evidence>
<proteinExistence type="predicted"/>
<dbReference type="AlphaFoldDB" id="A0AAD5UHY2"/>
<feature type="region of interest" description="Disordered" evidence="2">
    <location>
        <begin position="202"/>
        <end position="234"/>
    </location>
</feature>
<protein>
    <recommendedName>
        <fullName evidence="3">Coiled-coil domain-containing protein</fullName>
    </recommendedName>
</protein>
<keyword evidence="5" id="KW-1185">Reference proteome</keyword>